<protein>
    <submittedName>
        <fullName evidence="8">ABC transporter permease</fullName>
    </submittedName>
</protein>
<proteinExistence type="inferred from homology"/>
<evidence type="ECO:0000256" key="5">
    <source>
        <dbReference type="ARBA" id="ARBA00022989"/>
    </source>
</evidence>
<evidence type="ECO:0000256" key="3">
    <source>
        <dbReference type="ARBA" id="ARBA00022448"/>
    </source>
</evidence>
<keyword evidence="4 7" id="KW-0812">Transmembrane</keyword>
<feature type="transmembrane region" description="Helical" evidence="7">
    <location>
        <begin position="20"/>
        <end position="38"/>
    </location>
</feature>
<evidence type="ECO:0000256" key="2">
    <source>
        <dbReference type="ARBA" id="ARBA00007556"/>
    </source>
</evidence>
<comment type="subcellular location">
    <subcellularLocation>
        <location evidence="1">Membrane</location>
        <topology evidence="1">Multi-pass membrane protein</topology>
    </subcellularLocation>
</comment>
<evidence type="ECO:0000256" key="4">
    <source>
        <dbReference type="ARBA" id="ARBA00022692"/>
    </source>
</evidence>
<feature type="transmembrane region" description="Helical" evidence="7">
    <location>
        <begin position="50"/>
        <end position="74"/>
    </location>
</feature>
<evidence type="ECO:0000256" key="7">
    <source>
        <dbReference type="RuleBase" id="RU362044"/>
    </source>
</evidence>
<dbReference type="PANTHER" id="PTHR30188:SF4">
    <property type="entry name" value="PROTEIN TRIGALACTOSYLDIACYLGLYCEROL 1, CHLOROPLASTIC"/>
    <property type="match status" value="1"/>
</dbReference>
<dbReference type="Pfam" id="PF02405">
    <property type="entry name" value="MlaE"/>
    <property type="match status" value="1"/>
</dbReference>
<dbReference type="InterPro" id="IPR030802">
    <property type="entry name" value="Permease_MalE"/>
</dbReference>
<organism evidence="8">
    <name type="scientific">Desulfobacca acetoxidans</name>
    <dbReference type="NCBI Taxonomy" id="60893"/>
    <lineage>
        <taxon>Bacteria</taxon>
        <taxon>Pseudomonadati</taxon>
        <taxon>Thermodesulfobacteriota</taxon>
        <taxon>Desulfobaccia</taxon>
        <taxon>Desulfobaccales</taxon>
        <taxon>Desulfobaccaceae</taxon>
        <taxon>Desulfobacca</taxon>
    </lineage>
</organism>
<sequence length="256" mass="27441">MFTVLGWLGHVVLRWVRNTGHVVLFLLQALALAFAPPFRFRRILQEVFFIGFKSSTIILLTASFTGMVLGLQGYYTLRKFGSESALGSAVALSLIRELGPVLAALMVSGRAGSAITAEVGIMRITEQLDALDTMAVNPLQFVVMPKLLAGLISMPLLTAIFDVVGILGGYLVGVVLLGVSSGAYFSGMVQSVENVDIHGGLVKSVVFGLLIIWVACYKGYYTERGAEGVSKATTEAVVTSAVLVLAFDYLITSFFM</sequence>
<evidence type="ECO:0000256" key="6">
    <source>
        <dbReference type="ARBA" id="ARBA00023136"/>
    </source>
</evidence>
<feature type="transmembrane region" description="Helical" evidence="7">
    <location>
        <begin position="147"/>
        <end position="177"/>
    </location>
</feature>
<dbReference type="GO" id="GO:0005548">
    <property type="term" value="F:phospholipid transporter activity"/>
    <property type="evidence" value="ECO:0007669"/>
    <property type="project" value="TreeGrafter"/>
</dbReference>
<keyword evidence="3" id="KW-0813">Transport</keyword>
<comment type="caution">
    <text evidence="8">The sequence shown here is derived from an EMBL/GenBank/DDBJ whole genome shotgun (WGS) entry which is preliminary data.</text>
</comment>
<comment type="similarity">
    <text evidence="2 7">Belongs to the MlaE permease family.</text>
</comment>
<dbReference type="EMBL" id="DTHB01000016">
    <property type="protein sequence ID" value="HGB13983.1"/>
    <property type="molecule type" value="Genomic_DNA"/>
</dbReference>
<keyword evidence="5 7" id="KW-1133">Transmembrane helix</keyword>
<feature type="transmembrane region" description="Helical" evidence="7">
    <location>
        <begin position="197"/>
        <end position="216"/>
    </location>
</feature>
<name>A0A7C3SHT0_9BACT</name>
<dbReference type="AlphaFoldDB" id="A0A7C3SHT0"/>
<evidence type="ECO:0000313" key="8">
    <source>
        <dbReference type="EMBL" id="HGB13983.1"/>
    </source>
</evidence>
<evidence type="ECO:0000256" key="1">
    <source>
        <dbReference type="ARBA" id="ARBA00004141"/>
    </source>
</evidence>
<dbReference type="PANTHER" id="PTHR30188">
    <property type="entry name" value="ABC TRANSPORTER PERMEASE PROTEIN-RELATED"/>
    <property type="match status" value="1"/>
</dbReference>
<accession>A0A7C3SHT0</accession>
<reference evidence="8" key="1">
    <citation type="journal article" date="2020" name="mSystems">
        <title>Genome- and Community-Level Interaction Insights into Carbon Utilization and Element Cycling Functions of Hydrothermarchaeota in Hydrothermal Sediment.</title>
        <authorList>
            <person name="Zhou Z."/>
            <person name="Liu Y."/>
            <person name="Xu W."/>
            <person name="Pan J."/>
            <person name="Luo Z.H."/>
            <person name="Li M."/>
        </authorList>
    </citation>
    <scope>NUCLEOTIDE SEQUENCE [LARGE SCALE GENOMIC DNA]</scope>
    <source>
        <strain evidence="8">SpSt-776</strain>
    </source>
</reference>
<feature type="transmembrane region" description="Helical" evidence="7">
    <location>
        <begin position="236"/>
        <end position="255"/>
    </location>
</feature>
<dbReference type="GO" id="GO:0043190">
    <property type="term" value="C:ATP-binding cassette (ABC) transporter complex"/>
    <property type="evidence" value="ECO:0007669"/>
    <property type="project" value="InterPro"/>
</dbReference>
<keyword evidence="6 7" id="KW-0472">Membrane</keyword>
<dbReference type="InterPro" id="IPR003453">
    <property type="entry name" value="ABC_MlaE_roteobac"/>
</dbReference>
<dbReference type="NCBIfam" id="TIGR00056">
    <property type="entry name" value="MlaE family lipid ABC transporter permease subunit"/>
    <property type="match status" value="1"/>
</dbReference>
<gene>
    <name evidence="8" type="ORF">ENV62_01910</name>
</gene>